<dbReference type="InterPro" id="IPR002634">
    <property type="entry name" value="BolA"/>
</dbReference>
<dbReference type="PANTHER" id="PTHR46229">
    <property type="entry name" value="BOLA TRANSCRIPTION REGULATOR"/>
    <property type="match status" value="1"/>
</dbReference>
<reference evidence="3 4" key="1">
    <citation type="submission" date="2020-08" db="EMBL/GenBank/DDBJ databases">
        <title>Genomic Encyclopedia of Archaeal and Bacterial Type Strains, Phase II (KMG-II): from individual species to whole genera.</title>
        <authorList>
            <person name="Goeker M."/>
        </authorList>
    </citation>
    <scope>NUCLEOTIDE SEQUENCE [LARGE SCALE GENOMIC DNA]</scope>
    <source>
        <strain evidence="3 4">DSM 23288</strain>
    </source>
</reference>
<dbReference type="PANTHER" id="PTHR46229:SF2">
    <property type="entry name" value="BOLA-LIKE PROTEIN 1"/>
    <property type="match status" value="1"/>
</dbReference>
<evidence type="ECO:0000256" key="2">
    <source>
        <dbReference type="RuleBase" id="RU003860"/>
    </source>
</evidence>
<dbReference type="AlphaFoldDB" id="A0A840IF51"/>
<sequence>MATSEELKQRIETAIPGSSAQVTGDDGHHFEAVVVAPQFEGMSRIAQHRLVYDVFEGELGGRIHALSLQTKAPARTSS</sequence>
<evidence type="ECO:0000256" key="1">
    <source>
        <dbReference type="ARBA" id="ARBA00005578"/>
    </source>
</evidence>
<evidence type="ECO:0000313" key="4">
    <source>
        <dbReference type="Proteomes" id="UP000585272"/>
    </source>
</evidence>
<organism evidence="3 4">
    <name type="scientific">Conexibacter arvalis</name>
    <dbReference type="NCBI Taxonomy" id="912552"/>
    <lineage>
        <taxon>Bacteria</taxon>
        <taxon>Bacillati</taxon>
        <taxon>Actinomycetota</taxon>
        <taxon>Thermoleophilia</taxon>
        <taxon>Solirubrobacterales</taxon>
        <taxon>Conexibacteraceae</taxon>
        <taxon>Conexibacter</taxon>
    </lineage>
</organism>
<proteinExistence type="inferred from homology"/>
<gene>
    <name evidence="3" type="ORF">BDZ31_002280</name>
</gene>
<dbReference type="SUPFAM" id="SSF82657">
    <property type="entry name" value="BolA-like"/>
    <property type="match status" value="1"/>
</dbReference>
<evidence type="ECO:0000313" key="3">
    <source>
        <dbReference type="EMBL" id="MBB4662694.1"/>
    </source>
</evidence>
<keyword evidence="4" id="KW-1185">Reference proteome</keyword>
<accession>A0A840IF51</accession>
<comment type="caution">
    <text evidence="3">The sequence shown here is derived from an EMBL/GenBank/DDBJ whole genome shotgun (WGS) entry which is preliminary data.</text>
</comment>
<dbReference type="PIRSF" id="PIRSF003113">
    <property type="entry name" value="BolA"/>
    <property type="match status" value="1"/>
</dbReference>
<dbReference type="Pfam" id="PF01722">
    <property type="entry name" value="BolA"/>
    <property type="match status" value="1"/>
</dbReference>
<dbReference type="Gene3D" id="3.30.300.90">
    <property type="entry name" value="BolA-like"/>
    <property type="match status" value="1"/>
</dbReference>
<protein>
    <submittedName>
        <fullName evidence="3">Acid stress-induced BolA-like protein IbaG/YrbA</fullName>
    </submittedName>
</protein>
<dbReference type="RefSeq" id="WP_183342067.1">
    <property type="nucleotide sequence ID" value="NZ_JACHNU010000002.1"/>
</dbReference>
<dbReference type="EMBL" id="JACHNU010000002">
    <property type="protein sequence ID" value="MBB4662694.1"/>
    <property type="molecule type" value="Genomic_DNA"/>
</dbReference>
<name>A0A840IF51_9ACTN</name>
<comment type="similarity">
    <text evidence="1 2">Belongs to the BolA/IbaG family.</text>
</comment>
<dbReference type="InterPro" id="IPR036065">
    <property type="entry name" value="BolA-like_sf"/>
</dbReference>
<dbReference type="InterPro" id="IPR050961">
    <property type="entry name" value="BolA/IbaG_stress_morph_reg"/>
</dbReference>
<dbReference type="Proteomes" id="UP000585272">
    <property type="component" value="Unassembled WGS sequence"/>
</dbReference>